<dbReference type="Proteomes" id="UP000274131">
    <property type="component" value="Unassembled WGS sequence"/>
</dbReference>
<evidence type="ECO:0000313" key="2">
    <source>
        <dbReference type="Proteomes" id="UP000274131"/>
    </source>
</evidence>
<evidence type="ECO:0000313" key="1">
    <source>
        <dbReference type="EMBL" id="VDD88106.1"/>
    </source>
</evidence>
<gene>
    <name evidence="1" type="ORF">EVEC_LOCUS3249</name>
</gene>
<organism evidence="3">
    <name type="scientific">Enterobius vermicularis</name>
    <name type="common">Human pinworm</name>
    <dbReference type="NCBI Taxonomy" id="51028"/>
    <lineage>
        <taxon>Eukaryota</taxon>
        <taxon>Metazoa</taxon>
        <taxon>Ecdysozoa</taxon>
        <taxon>Nematoda</taxon>
        <taxon>Chromadorea</taxon>
        <taxon>Rhabditida</taxon>
        <taxon>Spirurina</taxon>
        <taxon>Oxyuridomorpha</taxon>
        <taxon>Oxyuroidea</taxon>
        <taxon>Oxyuridae</taxon>
        <taxon>Enterobius</taxon>
    </lineage>
</organism>
<dbReference type="AlphaFoldDB" id="A0A0N4V0T8"/>
<accession>A0A0N4V0T8</accession>
<keyword evidence="2" id="KW-1185">Reference proteome</keyword>
<dbReference type="EMBL" id="UXUI01007544">
    <property type="protein sequence ID" value="VDD88106.1"/>
    <property type="molecule type" value="Genomic_DNA"/>
</dbReference>
<evidence type="ECO:0000313" key="3">
    <source>
        <dbReference type="WBParaSite" id="EVEC_0000354101-mRNA-1"/>
    </source>
</evidence>
<proteinExistence type="predicted"/>
<sequence>MFSESVELRNDDWWSMIVNPQISAAAQWQTVAVVVCGQLSSTTMEHIDERTMATFCQQQKSTDNTEILFGS</sequence>
<dbReference type="WBParaSite" id="EVEC_0000354101-mRNA-1">
    <property type="protein sequence ID" value="EVEC_0000354101-mRNA-1"/>
    <property type="gene ID" value="EVEC_0000354101"/>
</dbReference>
<protein>
    <submittedName>
        <fullName evidence="1 3">Uncharacterized protein</fullName>
    </submittedName>
</protein>
<reference evidence="3" key="1">
    <citation type="submission" date="2017-02" db="UniProtKB">
        <authorList>
            <consortium name="WormBaseParasite"/>
        </authorList>
    </citation>
    <scope>IDENTIFICATION</scope>
</reference>
<reference evidence="1 2" key="2">
    <citation type="submission" date="2018-10" db="EMBL/GenBank/DDBJ databases">
        <authorList>
            <consortium name="Pathogen Informatics"/>
        </authorList>
    </citation>
    <scope>NUCLEOTIDE SEQUENCE [LARGE SCALE GENOMIC DNA]</scope>
</reference>
<name>A0A0N4V0T8_ENTVE</name>